<name>A0A1F5DNU7_9BACT</name>
<comment type="similarity">
    <text evidence="1 5">Belongs to the bacterial ribosomal protein bL33 family.</text>
</comment>
<dbReference type="GO" id="GO:0006412">
    <property type="term" value="P:translation"/>
    <property type="evidence" value="ECO:0007669"/>
    <property type="project" value="UniProtKB-UniRule"/>
</dbReference>
<keyword evidence="3 5" id="KW-0687">Ribonucleoprotein</keyword>
<keyword evidence="2 5" id="KW-0689">Ribosomal protein</keyword>
<proteinExistence type="inferred from homology"/>
<dbReference type="HAMAP" id="MF_00294">
    <property type="entry name" value="Ribosomal_bL33"/>
    <property type="match status" value="1"/>
</dbReference>
<evidence type="ECO:0000256" key="5">
    <source>
        <dbReference type="HAMAP-Rule" id="MF_00294"/>
    </source>
</evidence>
<dbReference type="InterPro" id="IPR038584">
    <property type="entry name" value="Ribosomal_bL33_sf"/>
</dbReference>
<accession>A0A1F5DNU7</accession>
<reference evidence="6 7" key="1">
    <citation type="journal article" date="2016" name="Nat. Commun.">
        <title>Thousands of microbial genomes shed light on interconnected biogeochemical processes in an aquifer system.</title>
        <authorList>
            <person name="Anantharaman K."/>
            <person name="Brown C.T."/>
            <person name="Hug L.A."/>
            <person name="Sharon I."/>
            <person name="Castelle C.J."/>
            <person name="Probst A.J."/>
            <person name="Thomas B.C."/>
            <person name="Singh A."/>
            <person name="Wilkins M.J."/>
            <person name="Karaoz U."/>
            <person name="Brodie E.L."/>
            <person name="Williams K.H."/>
            <person name="Hubbard S.S."/>
            <person name="Banfield J.F."/>
        </authorList>
    </citation>
    <scope>NUCLEOTIDE SEQUENCE [LARGE SCALE GENOMIC DNA]</scope>
</reference>
<evidence type="ECO:0000313" key="6">
    <source>
        <dbReference type="EMBL" id="OGD56720.1"/>
    </source>
</evidence>
<dbReference type="PANTHER" id="PTHR43168">
    <property type="entry name" value="50S RIBOSOMAL PROTEIN L33, CHLOROPLASTIC"/>
    <property type="match status" value="1"/>
</dbReference>
<dbReference type="Gene3D" id="2.20.28.120">
    <property type="entry name" value="Ribosomal protein L33"/>
    <property type="match status" value="1"/>
</dbReference>
<dbReference type="SUPFAM" id="SSF57829">
    <property type="entry name" value="Zn-binding ribosomal proteins"/>
    <property type="match status" value="1"/>
</dbReference>
<gene>
    <name evidence="5" type="primary">rpmG</name>
    <name evidence="6" type="ORF">A2V71_04220</name>
</gene>
<organism evidence="6 7">
    <name type="scientific">Candidatus Berkelbacteria bacterium RBG_13_40_8</name>
    <dbReference type="NCBI Taxonomy" id="1797467"/>
    <lineage>
        <taxon>Bacteria</taxon>
        <taxon>Candidatus Berkelbacteria</taxon>
    </lineage>
</organism>
<evidence type="ECO:0000256" key="3">
    <source>
        <dbReference type="ARBA" id="ARBA00023274"/>
    </source>
</evidence>
<dbReference type="GO" id="GO:1990904">
    <property type="term" value="C:ribonucleoprotein complex"/>
    <property type="evidence" value="ECO:0007669"/>
    <property type="project" value="UniProtKB-KW"/>
</dbReference>
<dbReference type="GO" id="GO:0003735">
    <property type="term" value="F:structural constituent of ribosome"/>
    <property type="evidence" value="ECO:0007669"/>
    <property type="project" value="InterPro"/>
</dbReference>
<dbReference type="NCBIfam" id="NF001860">
    <property type="entry name" value="PRK00595.1"/>
    <property type="match status" value="1"/>
</dbReference>
<dbReference type="EMBL" id="MEZT01000014">
    <property type="protein sequence ID" value="OGD56720.1"/>
    <property type="molecule type" value="Genomic_DNA"/>
</dbReference>
<dbReference type="AlphaFoldDB" id="A0A1F5DNU7"/>
<comment type="caution">
    <text evidence="6">The sequence shown here is derived from an EMBL/GenBank/DDBJ whole genome shotgun (WGS) entry which is preliminary data.</text>
</comment>
<dbReference type="Proteomes" id="UP000178764">
    <property type="component" value="Unassembled WGS sequence"/>
</dbReference>
<dbReference type="GO" id="GO:0005737">
    <property type="term" value="C:cytoplasm"/>
    <property type="evidence" value="ECO:0007669"/>
    <property type="project" value="UniProtKB-ARBA"/>
</dbReference>
<evidence type="ECO:0000256" key="4">
    <source>
        <dbReference type="ARBA" id="ARBA00035176"/>
    </source>
</evidence>
<dbReference type="InterPro" id="IPR011332">
    <property type="entry name" value="Ribosomal_zn-bd"/>
</dbReference>
<dbReference type="NCBIfam" id="NF001764">
    <property type="entry name" value="PRK00504.1"/>
    <property type="match status" value="1"/>
</dbReference>
<sequence length="59" mass="6842">MAKSKSILIQLECTVCKSKNYTTSKNPTENKEKLEMSKFCKKCRKHTPHKEVKISKAKK</sequence>
<dbReference type="NCBIfam" id="TIGR01023">
    <property type="entry name" value="rpmG_bact"/>
    <property type="match status" value="1"/>
</dbReference>
<dbReference type="Pfam" id="PF00471">
    <property type="entry name" value="Ribosomal_L33"/>
    <property type="match status" value="1"/>
</dbReference>
<evidence type="ECO:0000256" key="2">
    <source>
        <dbReference type="ARBA" id="ARBA00022980"/>
    </source>
</evidence>
<evidence type="ECO:0000256" key="1">
    <source>
        <dbReference type="ARBA" id="ARBA00007596"/>
    </source>
</evidence>
<dbReference type="PANTHER" id="PTHR43168:SF2">
    <property type="entry name" value="LARGE RIBOSOMAL SUBUNIT PROTEIN BL33C"/>
    <property type="match status" value="1"/>
</dbReference>
<dbReference type="GO" id="GO:0005840">
    <property type="term" value="C:ribosome"/>
    <property type="evidence" value="ECO:0007669"/>
    <property type="project" value="UniProtKB-KW"/>
</dbReference>
<dbReference type="InterPro" id="IPR001705">
    <property type="entry name" value="Ribosomal_bL33"/>
</dbReference>
<protein>
    <recommendedName>
        <fullName evidence="4 5">Large ribosomal subunit protein bL33</fullName>
    </recommendedName>
</protein>
<evidence type="ECO:0000313" key="7">
    <source>
        <dbReference type="Proteomes" id="UP000178764"/>
    </source>
</evidence>